<keyword evidence="7 8" id="KW-0472">Membrane</keyword>
<feature type="transmembrane region" description="Helical" evidence="8">
    <location>
        <begin position="36"/>
        <end position="57"/>
    </location>
</feature>
<feature type="transmembrane region" description="Helical" evidence="8">
    <location>
        <begin position="12"/>
        <end position="30"/>
    </location>
</feature>
<protein>
    <submittedName>
        <fullName evidence="9">Spore germination protein GerKB</fullName>
    </submittedName>
</protein>
<dbReference type="InterPro" id="IPR004761">
    <property type="entry name" value="Spore_GerAB"/>
</dbReference>
<feature type="transmembrane region" description="Helical" evidence="8">
    <location>
        <begin position="143"/>
        <end position="165"/>
    </location>
</feature>
<reference evidence="9" key="1">
    <citation type="submission" date="2015-02" db="EMBL/GenBank/DDBJ databases">
        <title>Genome Assembly of Bacillaceae bacterium MTCC 8252.</title>
        <authorList>
            <person name="Verma A."/>
            <person name="Khatri I."/>
            <person name="Mual P."/>
            <person name="Subramanian S."/>
            <person name="Krishnamurthi S."/>
        </authorList>
    </citation>
    <scope>NUCLEOTIDE SEQUENCE [LARGE SCALE GENOMIC DNA]</scope>
    <source>
        <strain evidence="9">MTCC 8252</strain>
    </source>
</reference>
<feature type="transmembrane region" description="Helical" evidence="8">
    <location>
        <begin position="190"/>
        <end position="207"/>
    </location>
</feature>
<dbReference type="PANTHER" id="PTHR34975">
    <property type="entry name" value="SPORE GERMINATION PROTEIN A2"/>
    <property type="match status" value="1"/>
</dbReference>
<evidence type="ECO:0000313" key="10">
    <source>
        <dbReference type="Proteomes" id="UP000031563"/>
    </source>
</evidence>
<dbReference type="Pfam" id="PF03845">
    <property type="entry name" value="Spore_permease"/>
    <property type="match status" value="1"/>
</dbReference>
<evidence type="ECO:0000256" key="8">
    <source>
        <dbReference type="SAM" id="Phobius"/>
    </source>
</evidence>
<keyword evidence="3" id="KW-0813">Transport</keyword>
<evidence type="ECO:0000256" key="2">
    <source>
        <dbReference type="ARBA" id="ARBA00007998"/>
    </source>
</evidence>
<feature type="transmembrane region" description="Helical" evidence="8">
    <location>
        <begin position="115"/>
        <end position="131"/>
    </location>
</feature>
<comment type="subcellular location">
    <subcellularLocation>
        <location evidence="1">Membrane</location>
        <topology evidence="1">Multi-pass membrane protein</topology>
    </subcellularLocation>
</comment>
<evidence type="ECO:0000256" key="7">
    <source>
        <dbReference type="ARBA" id="ARBA00023136"/>
    </source>
</evidence>
<dbReference type="Proteomes" id="UP000031563">
    <property type="component" value="Unassembled WGS sequence"/>
</dbReference>
<dbReference type="PANTHER" id="PTHR34975:SF2">
    <property type="entry name" value="SPORE GERMINATION PROTEIN A2"/>
    <property type="match status" value="1"/>
</dbReference>
<dbReference type="EMBL" id="JWIR02000071">
    <property type="protein sequence ID" value="KKB35563.1"/>
    <property type="molecule type" value="Genomic_DNA"/>
</dbReference>
<feature type="transmembrane region" description="Helical" evidence="8">
    <location>
        <begin position="269"/>
        <end position="294"/>
    </location>
</feature>
<proteinExistence type="inferred from homology"/>
<keyword evidence="10" id="KW-1185">Reference proteome</keyword>
<organism evidence="9 10">
    <name type="scientific">Bacillus thermotolerans</name>
    <name type="common">Quasibacillus thermotolerans</name>
    <dbReference type="NCBI Taxonomy" id="1221996"/>
    <lineage>
        <taxon>Bacteria</taxon>
        <taxon>Bacillati</taxon>
        <taxon>Bacillota</taxon>
        <taxon>Bacilli</taxon>
        <taxon>Bacillales</taxon>
        <taxon>Bacillaceae</taxon>
        <taxon>Bacillus</taxon>
    </lineage>
</organism>
<evidence type="ECO:0000313" key="9">
    <source>
        <dbReference type="EMBL" id="KKB35563.1"/>
    </source>
</evidence>
<evidence type="ECO:0000256" key="3">
    <source>
        <dbReference type="ARBA" id="ARBA00022448"/>
    </source>
</evidence>
<dbReference type="OrthoDB" id="1891864at2"/>
<gene>
    <name evidence="9" type="ORF">QY95_03416</name>
</gene>
<evidence type="ECO:0000256" key="6">
    <source>
        <dbReference type="ARBA" id="ARBA00022989"/>
    </source>
</evidence>
<accession>A0A0F5HQN8</accession>
<evidence type="ECO:0000256" key="1">
    <source>
        <dbReference type="ARBA" id="ARBA00004141"/>
    </source>
</evidence>
<feature type="transmembrane region" description="Helical" evidence="8">
    <location>
        <begin position="219"/>
        <end position="243"/>
    </location>
</feature>
<dbReference type="RefSeq" id="WP_039235870.1">
    <property type="nucleotide sequence ID" value="NZ_JWIR02000071.1"/>
</dbReference>
<name>A0A0F5HQN8_BACTR</name>
<dbReference type="NCBIfam" id="TIGR00912">
    <property type="entry name" value="2A0309"/>
    <property type="match status" value="1"/>
</dbReference>
<evidence type="ECO:0000256" key="4">
    <source>
        <dbReference type="ARBA" id="ARBA00022544"/>
    </source>
</evidence>
<evidence type="ECO:0000256" key="5">
    <source>
        <dbReference type="ARBA" id="ARBA00022692"/>
    </source>
</evidence>
<comment type="caution">
    <text evidence="9">The sequence shown here is derived from an EMBL/GenBank/DDBJ whole genome shotgun (WGS) entry which is preliminary data.</text>
</comment>
<comment type="similarity">
    <text evidence="2">Belongs to the amino acid-polyamine-organocation (APC) superfamily. Spore germination protein (SGP) (TC 2.A.3.9) family.</text>
</comment>
<dbReference type="AlphaFoldDB" id="A0A0F5HQN8"/>
<feature type="transmembrane region" description="Helical" evidence="8">
    <location>
        <begin position="306"/>
        <end position="326"/>
    </location>
</feature>
<dbReference type="GO" id="GO:0016020">
    <property type="term" value="C:membrane"/>
    <property type="evidence" value="ECO:0007669"/>
    <property type="project" value="UniProtKB-SubCell"/>
</dbReference>
<keyword evidence="5 8" id="KW-0812">Transmembrane</keyword>
<sequence>MEKAKISAYQLFVLVLLFELGSALILPLAIGAKQDAWLAILLGMIGGGGIFLMYDRLFRFYPDILPTEYVQKIIGKTLGRILAFFYLLYFAYIAARIMRDFGVMLVTFAYPDTPLFIINALLVIVVVYTVHKGVEVLARSGELLFVLIVVVAVAGFILVLVSGLIDPSNLKPVLEERISSVLKVTLTETLYFPFGETVVFAMLLPYLNHPFKARKIGLLAIGLSGVILASVMAINISVLGVSLTSRSQFPLLTTIQMIQVAEFLERLDIFFMLTLVVAGFFKISILLYAVVTGTANLFQIENPSRLAYPIGLVILILSVTIASNFAEHLQEGLQLVPVFLHIPFQIVIPLFLLTLAFLKTKRKQGQ</sequence>
<feature type="transmembrane region" description="Helical" evidence="8">
    <location>
        <begin position="338"/>
        <end position="358"/>
    </location>
</feature>
<keyword evidence="6 8" id="KW-1133">Transmembrane helix</keyword>
<dbReference type="STRING" id="1221996.QY95_03416"/>
<accession>A0A0F5HTB7</accession>
<feature type="transmembrane region" description="Helical" evidence="8">
    <location>
        <begin position="78"/>
        <end position="95"/>
    </location>
</feature>
<dbReference type="GO" id="GO:0009847">
    <property type="term" value="P:spore germination"/>
    <property type="evidence" value="ECO:0007669"/>
    <property type="project" value="InterPro"/>
</dbReference>
<keyword evidence="4" id="KW-0309">Germination</keyword>